<evidence type="ECO:0000313" key="1">
    <source>
        <dbReference type="EMBL" id="ACY14147.1"/>
    </source>
</evidence>
<proteinExistence type="predicted"/>
<keyword evidence="2" id="KW-1185">Reference proteome</keyword>
<sequence length="76" mass="7802">MSSSKTCHHETLARNKVAHVQRCGHCGAVSIHLGPMTVRLDDSALDALAAVTAEASGTLHARSFAAPLGTAPRGLA</sequence>
<dbReference type="Proteomes" id="UP000001880">
    <property type="component" value="Chromosome"/>
</dbReference>
<dbReference type="RefSeq" id="WP_012826755.1">
    <property type="nucleotide sequence ID" value="NC_013440.1"/>
</dbReference>
<dbReference type="HOGENOM" id="CLU_2649430_0_0_7"/>
<dbReference type="KEGG" id="hoh:Hoch_1597"/>
<dbReference type="EMBL" id="CP001804">
    <property type="protein sequence ID" value="ACY14147.1"/>
    <property type="molecule type" value="Genomic_DNA"/>
</dbReference>
<reference evidence="1 2" key="1">
    <citation type="journal article" date="2010" name="Stand. Genomic Sci.">
        <title>Complete genome sequence of Haliangium ochraceum type strain (SMP-2).</title>
        <authorList>
            <consortium name="US DOE Joint Genome Institute (JGI-PGF)"/>
            <person name="Ivanova N."/>
            <person name="Daum C."/>
            <person name="Lang E."/>
            <person name="Abt B."/>
            <person name="Kopitz M."/>
            <person name="Saunders E."/>
            <person name="Lapidus A."/>
            <person name="Lucas S."/>
            <person name="Glavina Del Rio T."/>
            <person name="Nolan M."/>
            <person name="Tice H."/>
            <person name="Copeland A."/>
            <person name="Cheng J.F."/>
            <person name="Chen F."/>
            <person name="Bruce D."/>
            <person name="Goodwin L."/>
            <person name="Pitluck S."/>
            <person name="Mavromatis K."/>
            <person name="Pati A."/>
            <person name="Mikhailova N."/>
            <person name="Chen A."/>
            <person name="Palaniappan K."/>
            <person name="Land M."/>
            <person name="Hauser L."/>
            <person name="Chang Y.J."/>
            <person name="Jeffries C.D."/>
            <person name="Detter J.C."/>
            <person name="Brettin T."/>
            <person name="Rohde M."/>
            <person name="Goker M."/>
            <person name="Bristow J."/>
            <person name="Markowitz V."/>
            <person name="Eisen J.A."/>
            <person name="Hugenholtz P."/>
            <person name="Kyrpides N.C."/>
            <person name="Klenk H.P."/>
        </authorList>
    </citation>
    <scope>NUCLEOTIDE SEQUENCE [LARGE SCALE GENOMIC DNA]</scope>
    <source>
        <strain evidence="2">DSM 14365 / CIP 107738 / JCM 11303 / AJ 13395 / SMP-2</strain>
    </source>
</reference>
<evidence type="ECO:0000313" key="2">
    <source>
        <dbReference type="Proteomes" id="UP000001880"/>
    </source>
</evidence>
<name>D0LW13_HALO1</name>
<dbReference type="AlphaFoldDB" id="D0LW13"/>
<gene>
    <name evidence="1" type="ordered locus">Hoch_1597</name>
</gene>
<dbReference type="STRING" id="502025.Hoch_1597"/>
<dbReference type="OrthoDB" id="5518371at2"/>
<accession>D0LW13</accession>
<organism evidence="1 2">
    <name type="scientific">Haliangium ochraceum (strain DSM 14365 / JCM 11303 / SMP-2)</name>
    <dbReference type="NCBI Taxonomy" id="502025"/>
    <lineage>
        <taxon>Bacteria</taxon>
        <taxon>Pseudomonadati</taxon>
        <taxon>Myxococcota</taxon>
        <taxon>Polyangia</taxon>
        <taxon>Haliangiales</taxon>
        <taxon>Kofleriaceae</taxon>
        <taxon>Haliangium</taxon>
    </lineage>
</organism>
<protein>
    <submittedName>
        <fullName evidence="1">Uncharacterized protein</fullName>
    </submittedName>
</protein>